<evidence type="ECO:0000313" key="2">
    <source>
        <dbReference type="Proteomes" id="UP000228626"/>
    </source>
</evidence>
<reference evidence="2" key="1">
    <citation type="submission" date="2017-09" db="EMBL/GenBank/DDBJ databases">
        <title>Depth-based differentiation of microbial function through sediment-hosted aquifers and enrichment of novel symbionts in the deep terrestrial subsurface.</title>
        <authorList>
            <person name="Probst A.J."/>
            <person name="Ladd B."/>
            <person name="Jarett J.K."/>
            <person name="Geller-Mcgrath D.E."/>
            <person name="Sieber C.M.K."/>
            <person name="Emerson J.B."/>
            <person name="Anantharaman K."/>
            <person name="Thomas B.C."/>
            <person name="Malmstrom R."/>
            <person name="Stieglmeier M."/>
            <person name="Klingl A."/>
            <person name="Woyke T."/>
            <person name="Ryan C.M."/>
            <person name="Banfield J.F."/>
        </authorList>
    </citation>
    <scope>NUCLEOTIDE SEQUENCE [LARGE SCALE GENOMIC DNA]</scope>
</reference>
<name>A0A2H0V517_9BACT</name>
<sequence>MKTQKQEEIVNNNNGAGEVKENIDEKKIIFSILDNKIELLLNEIDCNNIKSYEDIPKNEILNYCNKYFKRNFIVKDNLKLSIKESNNIKTNFGQLKLEDIYREKIDYAKMLIPDISQDEFKKIEQSSQTSINYRNNISQEYELVLSLVDDLGNFPIYKWYVTTSSYDINSDTNFSFWDICEGGCKYNPQTIINNYLIWYEPLYDIGGASSICTSVTGEHIYRDDEYIKCDIVLSIGHYIKWDFR</sequence>
<protein>
    <submittedName>
        <fullName evidence="1">Uncharacterized protein</fullName>
    </submittedName>
</protein>
<dbReference type="EMBL" id="PFAR01000004">
    <property type="protein sequence ID" value="PIR93519.1"/>
    <property type="molecule type" value="Genomic_DNA"/>
</dbReference>
<dbReference type="AlphaFoldDB" id="A0A2H0V517"/>
<accession>A0A2H0V517</accession>
<evidence type="ECO:0000313" key="1">
    <source>
        <dbReference type="EMBL" id="PIR93519.1"/>
    </source>
</evidence>
<dbReference type="Proteomes" id="UP000228626">
    <property type="component" value="Unassembled WGS sequence"/>
</dbReference>
<gene>
    <name evidence="1" type="ORF">COT99_00265</name>
</gene>
<comment type="caution">
    <text evidence="1">The sequence shown here is derived from an EMBL/GenBank/DDBJ whole genome shotgun (WGS) entry which is preliminary data.</text>
</comment>
<proteinExistence type="predicted"/>
<organism evidence="1 2">
    <name type="scientific">Candidatus Falkowbacteria bacterium CG10_big_fil_rev_8_21_14_0_10_43_10</name>
    <dbReference type="NCBI Taxonomy" id="1974567"/>
    <lineage>
        <taxon>Bacteria</taxon>
        <taxon>Candidatus Falkowiibacteriota</taxon>
    </lineage>
</organism>